<keyword evidence="16" id="KW-1185">Reference proteome</keyword>
<dbReference type="InterPro" id="IPR003661">
    <property type="entry name" value="HisK_dim/P_dom"/>
</dbReference>
<dbReference type="Pfam" id="PF02518">
    <property type="entry name" value="HATPase_c"/>
    <property type="match status" value="1"/>
</dbReference>
<dbReference type="EC" id="2.7.13.3" evidence="3"/>
<evidence type="ECO:0000256" key="6">
    <source>
        <dbReference type="ARBA" id="ARBA00022692"/>
    </source>
</evidence>
<evidence type="ECO:0000256" key="5">
    <source>
        <dbReference type="ARBA" id="ARBA00022679"/>
    </source>
</evidence>
<dbReference type="InterPro" id="IPR050428">
    <property type="entry name" value="TCS_sensor_his_kinase"/>
</dbReference>
<feature type="compositionally biased region" description="Pro residues" evidence="11">
    <location>
        <begin position="106"/>
        <end position="132"/>
    </location>
</feature>
<comment type="caution">
    <text evidence="15">The sequence shown here is derived from an EMBL/GenBank/DDBJ whole genome shotgun (WGS) entry which is preliminary data.</text>
</comment>
<protein>
    <recommendedName>
        <fullName evidence="3">histidine kinase</fullName>
        <ecNumber evidence="3">2.7.13.3</ecNumber>
    </recommendedName>
</protein>
<dbReference type="GO" id="GO:0016301">
    <property type="term" value="F:kinase activity"/>
    <property type="evidence" value="ECO:0007669"/>
    <property type="project" value="UniProtKB-KW"/>
</dbReference>
<dbReference type="CDD" id="cd00082">
    <property type="entry name" value="HisKA"/>
    <property type="match status" value="1"/>
</dbReference>
<reference evidence="15 16" key="1">
    <citation type="submission" date="2020-09" db="EMBL/GenBank/DDBJ databases">
        <title>Dyella sp. 7MK23 isolated from forest soil.</title>
        <authorList>
            <person name="Fu J."/>
        </authorList>
    </citation>
    <scope>NUCLEOTIDE SEQUENCE [LARGE SCALE GENOMIC DNA]</scope>
    <source>
        <strain evidence="15 16">7MK23</strain>
    </source>
</reference>
<comment type="catalytic activity">
    <reaction evidence="1">
        <text>ATP + protein L-histidine = ADP + protein N-phospho-L-histidine.</text>
        <dbReference type="EC" id="2.7.13.3"/>
    </reaction>
</comment>
<dbReference type="SUPFAM" id="SSF47384">
    <property type="entry name" value="Homodimeric domain of signal transducing histidine kinase"/>
    <property type="match status" value="1"/>
</dbReference>
<evidence type="ECO:0000256" key="2">
    <source>
        <dbReference type="ARBA" id="ARBA00004370"/>
    </source>
</evidence>
<organism evidence="15 16">
    <name type="scientific">Dyella acidiphila</name>
    <dbReference type="NCBI Taxonomy" id="2775866"/>
    <lineage>
        <taxon>Bacteria</taxon>
        <taxon>Pseudomonadati</taxon>
        <taxon>Pseudomonadota</taxon>
        <taxon>Gammaproteobacteria</taxon>
        <taxon>Lysobacterales</taxon>
        <taxon>Rhodanobacteraceae</taxon>
        <taxon>Dyella</taxon>
    </lineage>
</organism>
<keyword evidence="6 12" id="KW-0812">Transmembrane</keyword>
<dbReference type="PROSITE" id="PS50109">
    <property type="entry name" value="HIS_KIN"/>
    <property type="match status" value="1"/>
</dbReference>
<dbReference type="SUPFAM" id="SSF55874">
    <property type="entry name" value="ATPase domain of HSP90 chaperone/DNA topoisomerase II/histidine kinase"/>
    <property type="match status" value="1"/>
</dbReference>
<accession>A0ABR9GDP8</accession>
<gene>
    <name evidence="15" type="primary">baeS</name>
    <name evidence="15" type="ORF">IGX34_17505</name>
</gene>
<dbReference type="SUPFAM" id="SSF158472">
    <property type="entry name" value="HAMP domain-like"/>
    <property type="match status" value="1"/>
</dbReference>
<dbReference type="PANTHER" id="PTHR45436">
    <property type="entry name" value="SENSOR HISTIDINE KINASE YKOH"/>
    <property type="match status" value="1"/>
</dbReference>
<comment type="subcellular location">
    <subcellularLocation>
        <location evidence="2">Membrane</location>
    </subcellularLocation>
</comment>
<keyword evidence="9" id="KW-0902">Two-component regulatory system</keyword>
<dbReference type="InterPro" id="IPR004358">
    <property type="entry name" value="Sig_transdc_His_kin-like_C"/>
</dbReference>
<dbReference type="SMART" id="SM00388">
    <property type="entry name" value="HisKA"/>
    <property type="match status" value="1"/>
</dbReference>
<dbReference type="PRINTS" id="PR00344">
    <property type="entry name" value="BCTRLSENSOR"/>
</dbReference>
<feature type="domain" description="Histidine kinase" evidence="13">
    <location>
        <begin position="294"/>
        <end position="509"/>
    </location>
</feature>
<dbReference type="Gene3D" id="6.10.340.10">
    <property type="match status" value="1"/>
</dbReference>
<keyword evidence="4" id="KW-0597">Phosphoprotein</keyword>
<dbReference type="NCBIfam" id="NF012163">
    <property type="entry name" value="BaeS_SmeS"/>
    <property type="match status" value="1"/>
</dbReference>
<dbReference type="Gene3D" id="3.30.565.10">
    <property type="entry name" value="Histidine kinase-like ATPase, C-terminal domain"/>
    <property type="match status" value="1"/>
</dbReference>
<dbReference type="Gene3D" id="1.10.287.130">
    <property type="match status" value="1"/>
</dbReference>
<evidence type="ECO:0000256" key="3">
    <source>
        <dbReference type="ARBA" id="ARBA00012438"/>
    </source>
</evidence>
<keyword evidence="8 12" id="KW-1133">Transmembrane helix</keyword>
<dbReference type="Proteomes" id="UP000651010">
    <property type="component" value="Unassembled WGS sequence"/>
</dbReference>
<dbReference type="PROSITE" id="PS50885">
    <property type="entry name" value="HAMP"/>
    <property type="match status" value="1"/>
</dbReference>
<evidence type="ECO:0000256" key="1">
    <source>
        <dbReference type="ARBA" id="ARBA00000085"/>
    </source>
</evidence>
<dbReference type="InterPro" id="IPR005467">
    <property type="entry name" value="His_kinase_dom"/>
</dbReference>
<dbReference type="Pfam" id="PF00672">
    <property type="entry name" value="HAMP"/>
    <property type="match status" value="1"/>
</dbReference>
<evidence type="ECO:0000256" key="9">
    <source>
        <dbReference type="ARBA" id="ARBA00023012"/>
    </source>
</evidence>
<feature type="domain" description="HAMP" evidence="14">
    <location>
        <begin position="234"/>
        <end position="286"/>
    </location>
</feature>
<evidence type="ECO:0000256" key="10">
    <source>
        <dbReference type="ARBA" id="ARBA00023136"/>
    </source>
</evidence>
<dbReference type="Pfam" id="PF00512">
    <property type="entry name" value="HisKA"/>
    <property type="match status" value="1"/>
</dbReference>
<dbReference type="CDD" id="cd06225">
    <property type="entry name" value="HAMP"/>
    <property type="match status" value="1"/>
</dbReference>
<dbReference type="SMART" id="SM00387">
    <property type="entry name" value="HATPase_c"/>
    <property type="match status" value="1"/>
</dbReference>
<feature type="transmembrane region" description="Helical" evidence="12">
    <location>
        <begin position="213"/>
        <end position="233"/>
    </location>
</feature>
<evidence type="ECO:0000256" key="12">
    <source>
        <dbReference type="SAM" id="Phobius"/>
    </source>
</evidence>
<proteinExistence type="predicted"/>
<sequence>MRPGLTAKLFLAMLAVAVFAVLAMGVAARLSFDRGFLGYLSEQESARMQSVASSLGAAYKEHGSWQFLRDNPRAWFELMRAFGAPGPFGNHEPGPPRGGPGSDFDMPPPDNGGEPPPGNPPPLPPHDQPPPFGNAGHLPSSGVPDLTGTGTRFALLDEQGQFLFGNPAMAISAHTTKFPVTVNGRTVGTLLMLPFREVSALGDVRFQQGQYRASWLIGIAALVLAGLLAIWLARTLLTPVHRIARATHALARGDYSSRVATQAHDELGQLARDFNRLAVVLERNESMRREFVADVSHELRTPLAIIRGELEALEDGVRHFDGEALKSLQMEVATLSKLIDDLYQLSLADLGTIVYRKIDLDLGKLLSDTIDAFQERFRKAGVLCELKLPATPVVIHADEGRLHQLFTNLIENSLRYTDAGGQLRIVCGRAGEHVSVDLQDSKPGVDAEHLPRLFERFYRVESSRNRISGGAGLGLAICRAIVDAHGGSIEAKASPLGGLWLSIRLPVEQR</sequence>
<keyword evidence="7 15" id="KW-0418">Kinase</keyword>
<evidence type="ECO:0000259" key="14">
    <source>
        <dbReference type="PROSITE" id="PS50885"/>
    </source>
</evidence>
<dbReference type="RefSeq" id="WP_192557024.1">
    <property type="nucleotide sequence ID" value="NZ_JACZZA010000012.1"/>
</dbReference>
<keyword evidence="10 12" id="KW-0472">Membrane</keyword>
<evidence type="ECO:0000256" key="11">
    <source>
        <dbReference type="SAM" id="MobiDB-lite"/>
    </source>
</evidence>
<dbReference type="EMBL" id="JACZZA010000012">
    <property type="protein sequence ID" value="MBE1162184.1"/>
    <property type="molecule type" value="Genomic_DNA"/>
</dbReference>
<keyword evidence="5" id="KW-0808">Transferase</keyword>
<dbReference type="InterPro" id="IPR003660">
    <property type="entry name" value="HAMP_dom"/>
</dbReference>
<dbReference type="InterPro" id="IPR036890">
    <property type="entry name" value="HATPase_C_sf"/>
</dbReference>
<name>A0ABR9GDP8_9GAMM</name>
<feature type="region of interest" description="Disordered" evidence="11">
    <location>
        <begin position="86"/>
        <end position="144"/>
    </location>
</feature>
<evidence type="ECO:0000256" key="8">
    <source>
        <dbReference type="ARBA" id="ARBA00022989"/>
    </source>
</evidence>
<evidence type="ECO:0000256" key="4">
    <source>
        <dbReference type="ARBA" id="ARBA00022553"/>
    </source>
</evidence>
<dbReference type="InterPro" id="IPR003594">
    <property type="entry name" value="HATPase_dom"/>
</dbReference>
<dbReference type="SMART" id="SM00304">
    <property type="entry name" value="HAMP"/>
    <property type="match status" value="1"/>
</dbReference>
<evidence type="ECO:0000313" key="15">
    <source>
        <dbReference type="EMBL" id="MBE1162184.1"/>
    </source>
</evidence>
<dbReference type="PANTHER" id="PTHR45436:SF5">
    <property type="entry name" value="SENSOR HISTIDINE KINASE TRCS"/>
    <property type="match status" value="1"/>
</dbReference>
<dbReference type="InterPro" id="IPR036097">
    <property type="entry name" value="HisK_dim/P_sf"/>
</dbReference>
<evidence type="ECO:0000256" key="7">
    <source>
        <dbReference type="ARBA" id="ARBA00022777"/>
    </source>
</evidence>
<evidence type="ECO:0000313" key="16">
    <source>
        <dbReference type="Proteomes" id="UP000651010"/>
    </source>
</evidence>
<evidence type="ECO:0000259" key="13">
    <source>
        <dbReference type="PROSITE" id="PS50109"/>
    </source>
</evidence>